<keyword evidence="4" id="KW-0862">Zinc</keyword>
<evidence type="ECO:0000313" key="5">
    <source>
        <dbReference type="Proteomes" id="UP000236732"/>
    </source>
</evidence>
<reference evidence="4 5" key="1">
    <citation type="submission" date="2016-10" db="EMBL/GenBank/DDBJ databases">
        <authorList>
            <person name="de Groot N.N."/>
        </authorList>
    </citation>
    <scope>NUCLEOTIDE SEQUENCE [LARGE SCALE GENOMIC DNA]</scope>
    <source>
        <strain evidence="4 5">CGMCC 4.7037</strain>
    </source>
</reference>
<dbReference type="EMBL" id="FNVT01000001">
    <property type="protein sequence ID" value="SEF87634.1"/>
    <property type="molecule type" value="Genomic_DNA"/>
</dbReference>
<keyword evidence="1" id="KW-0805">Transcription regulation</keyword>
<keyword evidence="4" id="KW-0479">Metal-binding</keyword>
<dbReference type="InterPro" id="IPR027383">
    <property type="entry name" value="Znf_put"/>
</dbReference>
<evidence type="ECO:0000259" key="3">
    <source>
        <dbReference type="Pfam" id="PF13490"/>
    </source>
</evidence>
<dbReference type="Gene3D" id="1.10.10.1320">
    <property type="entry name" value="Anti-sigma factor, zinc-finger domain"/>
    <property type="match status" value="1"/>
</dbReference>
<feature type="domain" description="Putative zinc-finger" evidence="3">
    <location>
        <begin position="19"/>
        <end position="52"/>
    </location>
</feature>
<evidence type="ECO:0000256" key="2">
    <source>
        <dbReference type="ARBA" id="ARBA00023163"/>
    </source>
</evidence>
<dbReference type="GO" id="GO:0008270">
    <property type="term" value="F:zinc ion binding"/>
    <property type="evidence" value="ECO:0007669"/>
    <property type="project" value="UniProtKB-KW"/>
</dbReference>
<dbReference type="Proteomes" id="UP000236732">
    <property type="component" value="Unassembled WGS sequence"/>
</dbReference>
<keyword evidence="4" id="KW-0863">Zinc-finger</keyword>
<proteinExistence type="predicted"/>
<protein>
    <submittedName>
        <fullName evidence="4">Putative zinc-finger</fullName>
    </submittedName>
</protein>
<evidence type="ECO:0000313" key="4">
    <source>
        <dbReference type="EMBL" id="SEF87634.1"/>
    </source>
</evidence>
<keyword evidence="5" id="KW-1185">Reference proteome</keyword>
<gene>
    <name evidence="4" type="ORF">SAMN05444920_101905</name>
</gene>
<dbReference type="Pfam" id="PF13490">
    <property type="entry name" value="zf-HC2"/>
    <property type="match status" value="1"/>
</dbReference>
<evidence type="ECO:0000256" key="1">
    <source>
        <dbReference type="ARBA" id="ARBA00023015"/>
    </source>
</evidence>
<dbReference type="AlphaFoldDB" id="A0A1H5VK60"/>
<sequence length="92" mass="10339">MKRFISQTRAVNVVKRFTCDELVESLTAYLEGALDQPAHEGVRAHLACCEGCGRYFEQFSATIGALGDQPQEKLPAGVRDRLMSAFRERHRP</sequence>
<dbReference type="InterPro" id="IPR041916">
    <property type="entry name" value="Anti_sigma_zinc_sf"/>
</dbReference>
<name>A0A1H5VK60_9ACTN</name>
<organism evidence="4 5">
    <name type="scientific">Nonomuraea solani</name>
    <dbReference type="NCBI Taxonomy" id="1144553"/>
    <lineage>
        <taxon>Bacteria</taxon>
        <taxon>Bacillati</taxon>
        <taxon>Actinomycetota</taxon>
        <taxon>Actinomycetes</taxon>
        <taxon>Streptosporangiales</taxon>
        <taxon>Streptosporangiaceae</taxon>
        <taxon>Nonomuraea</taxon>
    </lineage>
</organism>
<accession>A0A1H5VK60</accession>
<keyword evidence="2" id="KW-0804">Transcription</keyword>